<dbReference type="EMBL" id="AWQQ01000017">
    <property type="protein sequence ID" value="PHJ39678.1"/>
    <property type="molecule type" value="Genomic_DNA"/>
</dbReference>
<reference evidence="1 2" key="1">
    <citation type="submission" date="2013-09" db="EMBL/GenBank/DDBJ databases">
        <title>Biodegradation of hydrocarbons in the deep terrestrial subsurface : characterization of a microbial consortium composed of two Desulfotomaculum species originating from a deep geological formation.</title>
        <authorList>
            <person name="Aullo T."/>
            <person name="Berlendis S."/>
            <person name="Lascourreges J.-F."/>
            <person name="Dessort D."/>
            <person name="Saint-Laurent S."/>
            <person name="Schraauwers B."/>
            <person name="Mas J."/>
            <person name="Magot M."/>
            <person name="Ranchou-Peyruse A."/>
        </authorList>
    </citation>
    <scope>NUCLEOTIDE SEQUENCE [LARGE SCALE GENOMIC DNA]</scope>
    <source>
        <strain evidence="1 2">Bs107</strain>
    </source>
</reference>
<keyword evidence="2" id="KW-1185">Reference proteome</keyword>
<protein>
    <submittedName>
        <fullName evidence="1">Uncharacterized protein</fullName>
    </submittedName>
</protein>
<evidence type="ECO:0000313" key="2">
    <source>
        <dbReference type="Proteomes" id="UP000222564"/>
    </source>
</evidence>
<organism evidence="1 2">
    <name type="scientific">Desulforamulus profundi</name>
    <dbReference type="NCBI Taxonomy" id="1383067"/>
    <lineage>
        <taxon>Bacteria</taxon>
        <taxon>Bacillati</taxon>
        <taxon>Bacillota</taxon>
        <taxon>Clostridia</taxon>
        <taxon>Eubacteriales</taxon>
        <taxon>Peptococcaceae</taxon>
        <taxon>Desulforamulus</taxon>
    </lineage>
</organism>
<dbReference type="Proteomes" id="UP000222564">
    <property type="component" value="Unassembled WGS sequence"/>
</dbReference>
<dbReference type="RefSeq" id="WP_180260940.1">
    <property type="nucleotide sequence ID" value="NZ_AWQQ01000017.1"/>
</dbReference>
<sequence length="50" mass="5583">MDSFVRVMRGETTPHEAGADAANALEAHYMAFAAEDARITHQKLDMGEYR</sequence>
<proteinExistence type="predicted"/>
<name>A0A2C6MHD0_9FIRM</name>
<gene>
    <name evidence="1" type="ORF">P378_02790</name>
</gene>
<comment type="caution">
    <text evidence="1">The sequence shown here is derived from an EMBL/GenBank/DDBJ whole genome shotgun (WGS) entry which is preliminary data.</text>
</comment>
<accession>A0A2C6MHD0</accession>
<dbReference type="AlphaFoldDB" id="A0A2C6MHD0"/>
<evidence type="ECO:0000313" key="1">
    <source>
        <dbReference type="EMBL" id="PHJ39678.1"/>
    </source>
</evidence>